<sequence>MKEKQLIEERTHLRFDVEELKREIEKQANSEPDIKWYGKQYVVTVVRIVLFAFAVSVILLFGLLSMQ</sequence>
<gene>
    <name evidence="2" type="ORF">R2X38_05905</name>
</gene>
<evidence type="ECO:0000256" key="1">
    <source>
        <dbReference type="SAM" id="Phobius"/>
    </source>
</evidence>
<keyword evidence="1" id="KW-0812">Transmembrane</keyword>
<evidence type="ECO:0000313" key="3">
    <source>
        <dbReference type="Proteomes" id="UP001186452"/>
    </source>
</evidence>
<proteinExistence type="predicted"/>
<organism evidence="2 3">
    <name type="scientific">Photobacterium rosenbergii</name>
    <dbReference type="NCBI Taxonomy" id="294936"/>
    <lineage>
        <taxon>Bacteria</taxon>
        <taxon>Pseudomonadati</taxon>
        <taxon>Pseudomonadota</taxon>
        <taxon>Gammaproteobacteria</taxon>
        <taxon>Vibrionales</taxon>
        <taxon>Vibrionaceae</taxon>
        <taxon>Photobacterium</taxon>
    </lineage>
</organism>
<evidence type="ECO:0008006" key="4">
    <source>
        <dbReference type="Google" id="ProtNLM"/>
    </source>
</evidence>
<evidence type="ECO:0000313" key="2">
    <source>
        <dbReference type="EMBL" id="MDV5168530.1"/>
    </source>
</evidence>
<dbReference type="Proteomes" id="UP001186452">
    <property type="component" value="Unassembled WGS sequence"/>
</dbReference>
<accession>A0ABU3ZEJ1</accession>
<keyword evidence="3" id="KW-1185">Reference proteome</keyword>
<keyword evidence="1" id="KW-1133">Transmembrane helix</keyword>
<feature type="transmembrane region" description="Helical" evidence="1">
    <location>
        <begin position="41"/>
        <end position="64"/>
    </location>
</feature>
<keyword evidence="1" id="KW-0472">Membrane</keyword>
<reference evidence="2 3" key="1">
    <citation type="submission" date="2023-10" db="EMBL/GenBank/DDBJ databases">
        <title>Marine bacteria isolated from horseshoe crab.</title>
        <authorList>
            <person name="Cheng T.H."/>
        </authorList>
    </citation>
    <scope>NUCLEOTIDE SEQUENCE [LARGE SCALE GENOMIC DNA]</scope>
    <source>
        <strain evidence="2 3">HSC6</strain>
    </source>
</reference>
<protein>
    <recommendedName>
        <fullName evidence="4">DUF3094 domain-containing protein</fullName>
    </recommendedName>
</protein>
<name>A0ABU3ZEJ1_9GAMM</name>
<dbReference type="EMBL" id="JAWJZI010000002">
    <property type="protein sequence ID" value="MDV5168530.1"/>
    <property type="molecule type" value="Genomic_DNA"/>
</dbReference>
<dbReference type="RefSeq" id="WP_317521247.1">
    <property type="nucleotide sequence ID" value="NZ_JAWJZI010000002.1"/>
</dbReference>
<comment type="caution">
    <text evidence="2">The sequence shown here is derived from an EMBL/GenBank/DDBJ whole genome shotgun (WGS) entry which is preliminary data.</text>
</comment>